<dbReference type="SUPFAM" id="SSF55781">
    <property type="entry name" value="GAF domain-like"/>
    <property type="match status" value="1"/>
</dbReference>
<dbReference type="PANTHER" id="PTHR30154">
    <property type="entry name" value="LEUCINE-RESPONSIVE REGULATORY PROTEIN"/>
    <property type="match status" value="1"/>
</dbReference>
<dbReference type="Pfam" id="PF13185">
    <property type="entry name" value="GAF_2"/>
    <property type="match status" value="1"/>
</dbReference>
<proteinExistence type="predicted"/>
<dbReference type="PRINTS" id="PR00033">
    <property type="entry name" value="HTHASNC"/>
</dbReference>
<organism evidence="5 6">
    <name type="scientific">Antricoccus suffuscus</name>
    <dbReference type="NCBI Taxonomy" id="1629062"/>
    <lineage>
        <taxon>Bacteria</taxon>
        <taxon>Bacillati</taxon>
        <taxon>Actinomycetota</taxon>
        <taxon>Actinomycetes</taxon>
        <taxon>Geodermatophilales</taxon>
        <taxon>Antricoccaceae</taxon>
        <taxon>Antricoccus</taxon>
    </lineage>
</organism>
<dbReference type="PROSITE" id="PS50956">
    <property type="entry name" value="HTH_ASNC_2"/>
    <property type="match status" value="1"/>
</dbReference>
<dbReference type="Gene3D" id="3.30.450.40">
    <property type="match status" value="1"/>
</dbReference>
<sequence>MRDQNVAELDDLDKSIVGALQQNGRASNVEIGRALGVSEKTVRSRIARLTSDRGLRISAVLDEPIAAVQMLYLIDAEPGRRFHLAEELAMHPSVNNVLLANGAADLIVGASFSDADNALKFLVNTIEGSADVRSSTDCTIISRIGADETAMHSDARVPEIDSDVLLEATLHPPAFSHLNEILEWMCHTAARAFGADHALSLIYAPERTPEIPASPRVLGAGTFGFSPTYLDRISERLKSGTNVGVIRRCLETRQHVYVDDARTSPLMKGAEDVIRSEGYISMLAVPVLFGSIPFGVSTIYFDRPTTIDEHYVATIQRFIDQCAFAIARVEEGVTEYLLGGRLEN</sequence>
<keyword evidence="1" id="KW-0805">Transcription regulation</keyword>
<dbReference type="GO" id="GO:0043200">
    <property type="term" value="P:response to amino acid"/>
    <property type="evidence" value="ECO:0007669"/>
    <property type="project" value="TreeGrafter"/>
</dbReference>
<dbReference type="InterPro" id="IPR019888">
    <property type="entry name" value="Tscrpt_reg_AsnC-like"/>
</dbReference>
<dbReference type="AlphaFoldDB" id="A0A2T1A6S6"/>
<keyword evidence="6" id="KW-1185">Reference proteome</keyword>
<evidence type="ECO:0000313" key="6">
    <source>
        <dbReference type="Proteomes" id="UP000237752"/>
    </source>
</evidence>
<reference evidence="5 6" key="1">
    <citation type="submission" date="2018-03" db="EMBL/GenBank/DDBJ databases">
        <title>Genomic Encyclopedia of Archaeal and Bacterial Type Strains, Phase II (KMG-II): from individual species to whole genera.</title>
        <authorList>
            <person name="Goeker M."/>
        </authorList>
    </citation>
    <scope>NUCLEOTIDE SEQUENCE [LARGE SCALE GENOMIC DNA]</scope>
    <source>
        <strain evidence="5 6">DSM 100065</strain>
    </source>
</reference>
<dbReference type="Pfam" id="PF13404">
    <property type="entry name" value="HTH_AsnC-type"/>
    <property type="match status" value="1"/>
</dbReference>
<dbReference type="Gene3D" id="1.10.10.10">
    <property type="entry name" value="Winged helix-like DNA-binding domain superfamily/Winged helix DNA-binding domain"/>
    <property type="match status" value="1"/>
</dbReference>
<comment type="caution">
    <text evidence="5">The sequence shown here is derived from an EMBL/GenBank/DDBJ whole genome shotgun (WGS) entry which is preliminary data.</text>
</comment>
<dbReference type="GO" id="GO:0005829">
    <property type="term" value="C:cytosol"/>
    <property type="evidence" value="ECO:0007669"/>
    <property type="project" value="TreeGrafter"/>
</dbReference>
<dbReference type="Gene3D" id="3.30.70.920">
    <property type="match status" value="1"/>
</dbReference>
<dbReference type="EMBL" id="PVUE01000001">
    <property type="protein sequence ID" value="PRZ44028.1"/>
    <property type="molecule type" value="Genomic_DNA"/>
</dbReference>
<evidence type="ECO:0000256" key="3">
    <source>
        <dbReference type="ARBA" id="ARBA00023163"/>
    </source>
</evidence>
<dbReference type="SMART" id="SM00344">
    <property type="entry name" value="HTH_ASNC"/>
    <property type="match status" value="1"/>
</dbReference>
<evidence type="ECO:0000313" key="5">
    <source>
        <dbReference type="EMBL" id="PRZ44028.1"/>
    </source>
</evidence>
<dbReference type="Proteomes" id="UP000237752">
    <property type="component" value="Unassembled WGS sequence"/>
</dbReference>
<dbReference type="InterPro" id="IPR000485">
    <property type="entry name" value="AsnC-type_HTH_dom"/>
</dbReference>
<dbReference type="InterPro" id="IPR036388">
    <property type="entry name" value="WH-like_DNA-bd_sf"/>
</dbReference>
<feature type="domain" description="HTH asnC-type" evidence="4">
    <location>
        <begin position="9"/>
        <end position="69"/>
    </location>
</feature>
<dbReference type="InterPro" id="IPR003018">
    <property type="entry name" value="GAF"/>
</dbReference>
<evidence type="ECO:0000256" key="2">
    <source>
        <dbReference type="ARBA" id="ARBA00023125"/>
    </source>
</evidence>
<dbReference type="InterPro" id="IPR029016">
    <property type="entry name" value="GAF-like_dom_sf"/>
</dbReference>
<dbReference type="PANTHER" id="PTHR30154:SF34">
    <property type="entry name" value="TRANSCRIPTIONAL REGULATOR AZLB"/>
    <property type="match status" value="1"/>
</dbReference>
<dbReference type="SUPFAM" id="SSF46785">
    <property type="entry name" value="Winged helix' DNA-binding domain"/>
    <property type="match status" value="1"/>
</dbReference>
<dbReference type="InterPro" id="IPR036390">
    <property type="entry name" value="WH_DNA-bd_sf"/>
</dbReference>
<keyword evidence="2 5" id="KW-0238">DNA-binding</keyword>
<accession>A0A2T1A6S6</accession>
<evidence type="ECO:0000259" key="4">
    <source>
        <dbReference type="PROSITE" id="PS50956"/>
    </source>
</evidence>
<name>A0A2T1A6S6_9ACTN</name>
<evidence type="ECO:0000256" key="1">
    <source>
        <dbReference type="ARBA" id="ARBA00023015"/>
    </source>
</evidence>
<keyword evidence="3" id="KW-0804">Transcription</keyword>
<dbReference type="RefSeq" id="WP_170110891.1">
    <property type="nucleotide sequence ID" value="NZ_PVUE01000001.1"/>
</dbReference>
<dbReference type="GO" id="GO:0043565">
    <property type="term" value="F:sequence-specific DNA binding"/>
    <property type="evidence" value="ECO:0007669"/>
    <property type="project" value="InterPro"/>
</dbReference>
<gene>
    <name evidence="5" type="ORF">CLV47_101152</name>
</gene>
<protein>
    <submittedName>
        <fullName evidence="5">DNA-binding Lrp family transcriptional regulator</fullName>
    </submittedName>
</protein>